<sequence>MHKINNLLLFAMFYIVFGNTNLNFNCSTVQDITQCLQASDFCYIVEANVPYLSAENKNEGVILNEVNDVCMNLNFYTVCDQLKTEKSCKLGTCFWDPIQMKCYKWDSAPCSSYPVLFCQWNNECELINQTQILQLNQNYTLMNDVDTFQNDGRLNGTWLYEFGLIMDVKQIDKDQEEYNFQKCILKNRCEYIQIIDYNQADYECSISDLNCYFDSLENKCKKISAQTQCELINWESKCNSGTAPCIWIDRKCQTYDSAVVTCGQLDSNRCLNNENCYIQDQKCRSFLSCADFKVKSSCDESNYFCYFDEYQQQCKQLTKHIQCKKIGQKNCKEFKYCQYNLDNQICEELLQDFYCQKFIKDDCPNNSKLQTQKCLWDDNLQICNWNYATQNCDTKTFLNCDDSENQCYYDYAMSKCSTVQPNTTCEFIGQYSCNNQKIQEQNLCQWSQSRNLCLSIFDFNCEELLPQFCKYFENCFEDNKICKTRKQCKDNVSITECQQDSQQSCYFDYEFKLCRRVTAQTSCDLIFNNISCNQAICSWFNNKCEHIEKVSCKLIDPKNCKYSSKCLLQNNQCIPLDVCEENNGNKKACIQDQNHCFYNSITQICKHIDGQTDCSLLNDNANNCSYAHCFINDSLNKRLQCIKLENVQCSWLKQEYCNFGQCTWNQRCVPYPVVNDIEPQDNPDAKPEEETINNEEIPTHSPYFAIFINLLIIILA</sequence>
<evidence type="ECO:0000256" key="1">
    <source>
        <dbReference type="SAM" id="SignalP"/>
    </source>
</evidence>
<dbReference type="OrthoDB" id="303890at2759"/>
<evidence type="ECO:0000313" key="3">
    <source>
        <dbReference type="Proteomes" id="UP000692954"/>
    </source>
</evidence>
<dbReference type="Proteomes" id="UP000692954">
    <property type="component" value="Unassembled WGS sequence"/>
</dbReference>
<protein>
    <recommendedName>
        <fullName evidence="4">Transmembrane protein</fullName>
    </recommendedName>
</protein>
<comment type="caution">
    <text evidence="2">The sequence shown here is derived from an EMBL/GenBank/DDBJ whole genome shotgun (WGS) entry which is preliminary data.</text>
</comment>
<gene>
    <name evidence="2" type="ORF">PSON_ATCC_30995.1.T0040306</name>
</gene>
<organism evidence="2 3">
    <name type="scientific">Paramecium sonneborni</name>
    <dbReference type="NCBI Taxonomy" id="65129"/>
    <lineage>
        <taxon>Eukaryota</taxon>
        <taxon>Sar</taxon>
        <taxon>Alveolata</taxon>
        <taxon>Ciliophora</taxon>
        <taxon>Intramacronucleata</taxon>
        <taxon>Oligohymenophorea</taxon>
        <taxon>Peniculida</taxon>
        <taxon>Parameciidae</taxon>
        <taxon>Paramecium</taxon>
    </lineage>
</organism>
<feature type="chain" id="PRO_5035828805" description="Transmembrane protein" evidence="1">
    <location>
        <begin position="19"/>
        <end position="716"/>
    </location>
</feature>
<keyword evidence="3" id="KW-1185">Reference proteome</keyword>
<reference evidence="2" key="1">
    <citation type="submission" date="2021-01" db="EMBL/GenBank/DDBJ databases">
        <authorList>
            <consortium name="Genoscope - CEA"/>
            <person name="William W."/>
        </authorList>
    </citation>
    <scope>NUCLEOTIDE SEQUENCE</scope>
</reference>
<keyword evidence="1" id="KW-0732">Signal</keyword>
<dbReference type="AlphaFoldDB" id="A0A8S1K319"/>
<dbReference type="EMBL" id="CAJJDN010000004">
    <property type="protein sequence ID" value="CAD8049768.1"/>
    <property type="molecule type" value="Genomic_DNA"/>
</dbReference>
<feature type="signal peptide" evidence="1">
    <location>
        <begin position="1"/>
        <end position="18"/>
    </location>
</feature>
<proteinExistence type="predicted"/>
<evidence type="ECO:0008006" key="4">
    <source>
        <dbReference type="Google" id="ProtNLM"/>
    </source>
</evidence>
<accession>A0A8S1K319</accession>
<name>A0A8S1K319_9CILI</name>
<evidence type="ECO:0000313" key="2">
    <source>
        <dbReference type="EMBL" id="CAD8049768.1"/>
    </source>
</evidence>